<accession>A0A8J4E4D7</accession>
<feature type="transmembrane region" description="Helical" evidence="2">
    <location>
        <begin position="1429"/>
        <end position="1451"/>
    </location>
</feature>
<keyword evidence="2" id="KW-0472">Membrane</keyword>
<feature type="transmembrane region" description="Helical" evidence="2">
    <location>
        <begin position="1482"/>
        <end position="1500"/>
    </location>
</feature>
<feature type="transmembrane region" description="Helical" evidence="2">
    <location>
        <begin position="1267"/>
        <end position="1286"/>
    </location>
</feature>
<feature type="transmembrane region" description="Helical" evidence="2">
    <location>
        <begin position="1878"/>
        <end position="1897"/>
    </location>
</feature>
<feature type="transmembrane region" description="Helical" evidence="2">
    <location>
        <begin position="649"/>
        <end position="668"/>
    </location>
</feature>
<feature type="transmembrane region" description="Helical" evidence="2">
    <location>
        <begin position="1571"/>
        <end position="1590"/>
    </location>
</feature>
<feature type="transmembrane region" description="Helical" evidence="2">
    <location>
        <begin position="1164"/>
        <end position="1190"/>
    </location>
</feature>
<feature type="compositionally biased region" description="Low complexity" evidence="1">
    <location>
        <begin position="1347"/>
        <end position="1356"/>
    </location>
</feature>
<feature type="transmembrane region" description="Helical" evidence="2">
    <location>
        <begin position="481"/>
        <end position="500"/>
    </location>
</feature>
<feature type="transmembrane region" description="Helical" evidence="2">
    <location>
        <begin position="755"/>
        <end position="776"/>
    </location>
</feature>
<feature type="transmembrane region" description="Helical" evidence="2">
    <location>
        <begin position="320"/>
        <end position="338"/>
    </location>
</feature>
<feature type="transmembrane region" description="Helical" evidence="2">
    <location>
        <begin position="1596"/>
        <end position="1615"/>
    </location>
</feature>
<protein>
    <submittedName>
        <fullName evidence="3">Uncharacterized protein</fullName>
    </submittedName>
</protein>
<feature type="transmembrane region" description="Helical" evidence="2">
    <location>
        <begin position="807"/>
        <end position="826"/>
    </location>
</feature>
<feature type="transmembrane region" description="Helical" evidence="2">
    <location>
        <begin position="229"/>
        <end position="249"/>
    </location>
</feature>
<sequence length="1938" mass="189691">MRGHSEFTADNAPGNNELVHLDVRLAGLGARLDEVDGEIARLGKRVTLLNRERTALVEERGVLNKRRTILAIALSRRSTGTPHWQPVPAPRPAPQAIPPQPVPPRPVPHIAAPRITAPPVVRPPQSPPHTAAPPRAAAPQAAQPQAAPPQAAAPQAAQPQAAQPQAAQPQAAQPQAAPPQPAPPQPAPPPADEASALSVQAVLLTLGGLLLGVAAITFTAVAWTTFGPAGRAAILGTVTLIALAVPWLLNRRGLAATAETISAVALLLVGLDGYAAHSVGLFGVDRLLPAPTFAGLVLLGTAAVAAGYRRLAPLHTPGYVALLAMQPVLPLLIAGVGAGSGGGSGHHPAPALPVPGSAAGTVAYAGIGMLAATVAAQDVVTLRWLRRSPGTAVDAGRRVLAWLFVAVTGAVAWVAALLALVPAPSAGVALPASLALVAAATVGVAVAALTRPAGRMAELAGHTAGPAGNAAGPAGTIARGLAAGAAAVAIVLAVGVPAALAVPGVGALPFAMLVAGLAHGVRRVPGGWRRGAEVGTAAVGGVLFVWALVQIPLGGDGPALPATLLCLTVAATALPKRAARHHATVAGLVATVLALPSMPLVTVAAALAFGVSTLLAADRREEAVRGGAGLVLAVAAVGAGLADVRTTAAVLGALVVGGVAIAVAASRWRPAPDVAGAAVGVAVAAGPGAVVALMISVGVPGHGVRAAALVSAAAAVLVAAGLGAAKAARAANATKAINAGALVGSLSVLLAGDHAGALDVLAGALPAVAAVAGLIALADRRHYAHQVLVAGAVAAGIAVGADLAAGTLPGTGLVAAAGLVAGVAWAGRRLRKEVRAGVWVGAGIAGAVVAAVAVPLAGGSAWAAALTAVRPPWTSDLGAWHGLADDVAVLGWQVPVALALVAVGLMARDRRLPALLGIAAVAFAAPAAFGLPWWSPMLVSGVAGAGLALVAVRKDSEVTAGVAALLGLHAAVASLGRPWTTAAVLGGTVVVCVLVAVRSRLDKLRDAAVGGALAAVPGAAAATAAALSARPALVLSLGLATASLALGVASLIGLARRAELPALGAVAGALVCVAVSAVVPTATGWDHLAAGLLLVGALSRVWRRRRESRGAGGATLAFVAEMSQLVALLVPGVPVLTTAAVVLATALVVRRLPAGWRSGPLGGLAIAAAAVALVAGLATVVDAAGTVATLSPWGADLGRWLRPEPPGVALLHWQPAAALVVLAVAALLVRRASQSEGTHTARAAPAFVLLVLGLAAVHAPIGAGLPWWTPAPVATLAAAGFALAAVRITDPGTARFTAGLAAVLAGYAVASSLARPTSTAIVLTALVAMGAAIAAFAARTAGPAAQPASADTAGTARPTAGETGADAPARPAAEGTGAHTAATARPAAGVTGAATPARPAAGVVGGGALFVAVALAPGAAAAWVRAFGLAVAVPHVTVVAAGLVLGGAILGRYRYPRWARSGVAVATASVLAMPPADPGAPTLLHAAAAALIGMVAAVLIRTSRAAKPGVVPWVVPAAVVGLSAVPPLVDALVEPGRPEGIGPVDGILPALALVTAGLAGLMWFGGMRRWLAAAVLTPAAATVLIAPEALALPWPAGVLALLLVAVAGGIAAARVNVTDRAGLAVVVLCCAHAVTAGGAALAGSTASRATTFTTLGVAALAGLVAGAIGRYPAGRTVGWLVAAGHGLALATLVAADLGSPPAGPFAVAVLLLAGAAALDRLGRHRAEIVALEVGSVVAAIGALVASAGLRGTATALIGYGAVLGLSALRGGRRWFAPVAGAVELLAWWMLLFAADIGLIEAYTLPFALFAVVGGALGLRHRPALRSWVAYGPALAAAFLPSLALVLAQPGEPLRRLVVGAGAIAVVVVGGARRRQAPVVVGAVVLVLVTLHELVVWWDLLPRWIPLAAGGLVLVTVGATYERRRRDVRLIRVAVQEMR</sequence>
<feature type="transmembrane region" description="Helical" evidence="2">
    <location>
        <begin position="1033"/>
        <end position="1055"/>
    </location>
</feature>
<feature type="transmembrane region" description="Helical" evidence="2">
    <location>
        <begin position="201"/>
        <end position="223"/>
    </location>
</feature>
<evidence type="ECO:0000256" key="1">
    <source>
        <dbReference type="SAM" id="MobiDB-lite"/>
    </source>
</evidence>
<dbReference type="InterPro" id="IPR058062">
    <property type="entry name" value="SCO7613_C"/>
</dbReference>
<keyword evidence="2" id="KW-0812">Transmembrane</keyword>
<feature type="transmembrane region" description="Helical" evidence="2">
    <location>
        <begin position="1649"/>
        <end position="1669"/>
    </location>
</feature>
<dbReference type="EMBL" id="BOPG01000061">
    <property type="protein sequence ID" value="GIJ60969.1"/>
    <property type="molecule type" value="Genomic_DNA"/>
</dbReference>
<feature type="transmembrane region" description="Helical" evidence="2">
    <location>
        <begin position="1241"/>
        <end position="1261"/>
    </location>
</feature>
<feature type="transmembrane region" description="Helical" evidence="2">
    <location>
        <begin position="358"/>
        <end position="380"/>
    </location>
</feature>
<feature type="transmembrane region" description="Helical" evidence="2">
    <location>
        <begin position="1827"/>
        <end position="1847"/>
    </location>
</feature>
<proteinExistence type="predicted"/>
<feature type="transmembrane region" description="Helical" evidence="2">
    <location>
        <begin position="1751"/>
        <end position="1768"/>
    </location>
</feature>
<evidence type="ECO:0000313" key="3">
    <source>
        <dbReference type="EMBL" id="GIJ60969.1"/>
    </source>
</evidence>
<evidence type="ECO:0000256" key="2">
    <source>
        <dbReference type="SAM" id="Phobius"/>
    </source>
</evidence>
<feature type="transmembrane region" description="Helical" evidence="2">
    <location>
        <begin position="428"/>
        <end position="449"/>
    </location>
</feature>
<feature type="transmembrane region" description="Helical" evidence="2">
    <location>
        <begin position="1009"/>
        <end position="1027"/>
    </location>
</feature>
<feature type="transmembrane region" description="Helical" evidence="2">
    <location>
        <begin position="674"/>
        <end position="699"/>
    </location>
</feature>
<feature type="transmembrane region" description="Helical" evidence="2">
    <location>
        <begin position="1135"/>
        <end position="1152"/>
    </location>
</feature>
<feature type="transmembrane region" description="Helical" evidence="2">
    <location>
        <begin position="1853"/>
        <end position="1871"/>
    </location>
</feature>
<feature type="transmembrane region" description="Helical" evidence="2">
    <location>
        <begin position="1546"/>
        <end position="1564"/>
    </location>
</feature>
<feature type="transmembrane region" description="Helical" evidence="2">
    <location>
        <begin position="1400"/>
        <end position="1423"/>
    </location>
</feature>
<feature type="transmembrane region" description="Helical" evidence="2">
    <location>
        <begin position="914"/>
        <end position="934"/>
    </location>
</feature>
<feature type="compositionally biased region" description="Low complexity" evidence="1">
    <location>
        <begin position="132"/>
        <end position="175"/>
    </location>
</feature>
<organism evidence="3 4">
    <name type="scientific">Virgisporangium aurantiacum</name>
    <dbReference type="NCBI Taxonomy" id="175570"/>
    <lineage>
        <taxon>Bacteria</taxon>
        <taxon>Bacillati</taxon>
        <taxon>Actinomycetota</taxon>
        <taxon>Actinomycetes</taxon>
        <taxon>Micromonosporales</taxon>
        <taxon>Micromonosporaceae</taxon>
        <taxon>Virgisporangium</taxon>
    </lineage>
</organism>
<feature type="transmembrane region" description="Helical" evidence="2">
    <location>
        <begin position="1622"/>
        <end position="1643"/>
    </location>
</feature>
<feature type="transmembrane region" description="Helical" evidence="2">
    <location>
        <begin position="1062"/>
        <end position="1079"/>
    </location>
</feature>
<name>A0A8J4E4D7_9ACTN</name>
<gene>
    <name evidence="3" type="ORF">Vau01_084850</name>
</gene>
<dbReference type="RefSeq" id="WP_204005649.1">
    <property type="nucleotide sequence ID" value="NZ_BOPG01000061.1"/>
</dbReference>
<feature type="transmembrane region" description="Helical" evidence="2">
    <location>
        <begin position="1728"/>
        <end position="1745"/>
    </location>
</feature>
<dbReference type="Proteomes" id="UP000612585">
    <property type="component" value="Unassembled WGS sequence"/>
</dbReference>
<feature type="transmembrane region" description="Helical" evidence="2">
    <location>
        <begin position="1775"/>
        <end position="1793"/>
    </location>
</feature>
<feature type="transmembrane region" description="Helical" evidence="2">
    <location>
        <begin position="979"/>
        <end position="997"/>
    </location>
</feature>
<feature type="transmembrane region" description="Helical" evidence="2">
    <location>
        <begin position="1210"/>
        <end position="1229"/>
    </location>
</feature>
<feature type="transmembrane region" description="Helical" evidence="2">
    <location>
        <begin position="1320"/>
        <end position="1338"/>
    </location>
</feature>
<evidence type="ECO:0000313" key="4">
    <source>
        <dbReference type="Proteomes" id="UP000612585"/>
    </source>
</evidence>
<feature type="compositionally biased region" description="Low complexity" evidence="1">
    <location>
        <begin position="1371"/>
        <end position="1381"/>
    </location>
</feature>
<feature type="transmembrane region" description="Helical" evidence="2">
    <location>
        <begin position="783"/>
        <end position="801"/>
    </location>
</feature>
<feature type="transmembrane region" description="Helical" evidence="2">
    <location>
        <begin position="1509"/>
        <end position="1526"/>
    </location>
</feature>
<feature type="transmembrane region" description="Helical" evidence="2">
    <location>
        <begin position="889"/>
        <end position="907"/>
    </location>
</feature>
<feature type="transmembrane region" description="Helical" evidence="2">
    <location>
        <begin position="261"/>
        <end position="284"/>
    </location>
</feature>
<feature type="transmembrane region" description="Helical" evidence="2">
    <location>
        <begin position="1676"/>
        <end position="1695"/>
    </location>
</feature>
<feature type="transmembrane region" description="Helical" evidence="2">
    <location>
        <begin position="534"/>
        <end position="553"/>
    </location>
</feature>
<feature type="transmembrane region" description="Helical" evidence="2">
    <location>
        <begin position="506"/>
        <end position="522"/>
    </location>
</feature>
<feature type="transmembrane region" description="Helical" evidence="2">
    <location>
        <begin position="559"/>
        <end position="575"/>
    </location>
</feature>
<keyword evidence="2" id="KW-1133">Transmembrane helix</keyword>
<feature type="transmembrane region" description="Helical" evidence="2">
    <location>
        <begin position="1701"/>
        <end position="1721"/>
    </location>
</feature>
<feature type="transmembrane region" description="Helical" evidence="2">
    <location>
        <begin position="400"/>
        <end position="422"/>
    </location>
</feature>
<feature type="transmembrane region" description="Helical" evidence="2">
    <location>
        <begin position="1799"/>
        <end position="1818"/>
    </location>
</feature>
<feature type="region of interest" description="Disordered" evidence="1">
    <location>
        <begin position="78"/>
        <end position="194"/>
    </location>
</feature>
<feature type="transmembrane region" description="Helical" evidence="2">
    <location>
        <begin position="838"/>
        <end position="869"/>
    </location>
</feature>
<feature type="transmembrane region" description="Helical" evidence="2">
    <location>
        <begin position="706"/>
        <end position="725"/>
    </location>
</feature>
<reference evidence="3" key="1">
    <citation type="submission" date="2021-01" db="EMBL/GenBank/DDBJ databases">
        <title>Whole genome shotgun sequence of Virgisporangium aurantiacum NBRC 16421.</title>
        <authorList>
            <person name="Komaki H."/>
            <person name="Tamura T."/>
        </authorList>
    </citation>
    <scope>NUCLEOTIDE SEQUENCE</scope>
    <source>
        <strain evidence="3">NBRC 16421</strain>
    </source>
</reference>
<comment type="caution">
    <text evidence="3">The sequence shown here is derived from an EMBL/GenBank/DDBJ whole genome shotgun (WGS) entry which is preliminary data.</text>
</comment>
<feature type="compositionally biased region" description="Pro residues" evidence="1">
    <location>
        <begin position="120"/>
        <end position="131"/>
    </location>
</feature>
<feature type="compositionally biased region" description="Pro residues" evidence="1">
    <location>
        <begin position="176"/>
        <end position="191"/>
    </location>
</feature>
<feature type="transmembrane region" description="Helical" evidence="2">
    <location>
        <begin position="1458"/>
        <end position="1476"/>
    </location>
</feature>
<feature type="compositionally biased region" description="Pro residues" evidence="1">
    <location>
        <begin position="85"/>
        <end position="107"/>
    </location>
</feature>
<feature type="transmembrane region" description="Helical" evidence="2">
    <location>
        <begin position="1293"/>
        <end position="1314"/>
    </location>
</feature>
<feature type="transmembrane region" description="Helical" evidence="2">
    <location>
        <begin position="623"/>
        <end position="642"/>
    </location>
</feature>
<dbReference type="NCBIfam" id="NF047321">
    <property type="entry name" value="SCO7613_CTERM"/>
    <property type="match status" value="1"/>
</dbReference>
<feature type="transmembrane region" description="Helical" evidence="2">
    <location>
        <begin position="587"/>
        <end position="611"/>
    </location>
</feature>
<feature type="transmembrane region" description="Helical" evidence="2">
    <location>
        <begin position="1903"/>
        <end position="1920"/>
    </location>
</feature>
<feature type="compositionally biased region" description="Low complexity" evidence="1">
    <location>
        <begin position="108"/>
        <end position="119"/>
    </location>
</feature>
<keyword evidence="4" id="KW-1185">Reference proteome</keyword>
<feature type="region of interest" description="Disordered" evidence="1">
    <location>
        <begin position="1347"/>
        <end position="1381"/>
    </location>
</feature>
<feature type="transmembrane region" description="Helical" evidence="2">
    <location>
        <begin position="290"/>
        <end position="308"/>
    </location>
</feature>